<evidence type="ECO:0000259" key="1">
    <source>
        <dbReference type="PROSITE" id="PS51186"/>
    </source>
</evidence>
<keyword evidence="2" id="KW-0808">Transferase</keyword>
<reference evidence="2" key="1">
    <citation type="journal article" date="2019" name="MBio">
        <title>Virus Genomes from Deep Sea Sediments Expand the Ocean Megavirome and Support Independent Origins of Viral Gigantism.</title>
        <authorList>
            <person name="Backstrom D."/>
            <person name="Yutin N."/>
            <person name="Jorgensen S.L."/>
            <person name="Dharamshi J."/>
            <person name="Homa F."/>
            <person name="Zaremba-Niedwiedzka K."/>
            <person name="Spang A."/>
            <person name="Wolf Y.I."/>
            <person name="Koonin E.V."/>
            <person name="Ettema T.J."/>
        </authorList>
    </citation>
    <scope>NUCLEOTIDE SEQUENCE</scope>
</reference>
<feature type="domain" description="N-acetyltransferase" evidence="1">
    <location>
        <begin position="99"/>
        <end position="255"/>
    </location>
</feature>
<dbReference type="Pfam" id="PF00583">
    <property type="entry name" value="Acetyltransf_1"/>
    <property type="match status" value="1"/>
</dbReference>
<organism evidence="2">
    <name type="scientific">Iridovirus LCIVAC01</name>
    <dbReference type="NCBI Taxonomy" id="2506607"/>
    <lineage>
        <taxon>Viruses</taxon>
        <taxon>Varidnaviria</taxon>
        <taxon>Bamfordvirae</taxon>
        <taxon>Nucleocytoviricota</taxon>
        <taxon>Megaviricetes</taxon>
        <taxon>Pimascovirales</taxon>
        <taxon>Pimascovirales incertae sedis</taxon>
        <taxon>Iridoviridae</taxon>
    </lineage>
</organism>
<dbReference type="GO" id="GO:0016747">
    <property type="term" value="F:acyltransferase activity, transferring groups other than amino-acyl groups"/>
    <property type="evidence" value="ECO:0007669"/>
    <property type="project" value="InterPro"/>
</dbReference>
<dbReference type="EMBL" id="MK500311">
    <property type="protein sequence ID" value="QBK85262.1"/>
    <property type="molecule type" value="Genomic_DNA"/>
</dbReference>
<name>A0A481YPZ7_9VIRU</name>
<protein>
    <submittedName>
        <fullName evidence="2">Acetyltransferase (GNAT) family protein</fullName>
    </submittedName>
</protein>
<proteinExistence type="predicted"/>
<accession>A0A481YPZ7</accession>
<gene>
    <name evidence="2" type="ORF">LCIVAC01_00710</name>
</gene>
<dbReference type="InterPro" id="IPR016181">
    <property type="entry name" value="Acyl_CoA_acyltransferase"/>
</dbReference>
<dbReference type="Gene3D" id="3.40.630.30">
    <property type="match status" value="1"/>
</dbReference>
<sequence>MNFSENFSTQENKIQNKIQNKSKMSVIVRKATEEDCDFIGKIWYQSLESHLAVGILGSAFPTLSIDEHYKILSLFASGKFEVKSKAGVPSALHWKWCIIAEVDGKPAAAMSCFSDLEGDFEETLFTGTAPVLIELYGEKKGMELHRSWVKVLTGVFYGILNFIKEPEDPRFHTEFIGCLPEFRRRGALRALMKRGFEIGEEKGFKTATLALFEHNIPAKKAYEKAGFVEVFTMRYPQLQDVVSDTGFTLMVAPLDK</sequence>
<dbReference type="SUPFAM" id="SSF55729">
    <property type="entry name" value="Acyl-CoA N-acyltransferases (Nat)"/>
    <property type="match status" value="1"/>
</dbReference>
<dbReference type="PROSITE" id="PS51186">
    <property type="entry name" value="GNAT"/>
    <property type="match status" value="1"/>
</dbReference>
<evidence type="ECO:0000313" key="2">
    <source>
        <dbReference type="EMBL" id="QBK85262.1"/>
    </source>
</evidence>
<dbReference type="InterPro" id="IPR000182">
    <property type="entry name" value="GNAT_dom"/>
</dbReference>
<dbReference type="CDD" id="cd04301">
    <property type="entry name" value="NAT_SF"/>
    <property type="match status" value="1"/>
</dbReference>